<evidence type="ECO:0000256" key="4">
    <source>
        <dbReference type="ARBA" id="ARBA00022692"/>
    </source>
</evidence>
<reference evidence="8" key="1">
    <citation type="journal article" date="2015" name="Proc. Natl. Acad. Sci. U.S.A.">
        <title>Networks of energetic and metabolic interactions define dynamics in microbial communities.</title>
        <authorList>
            <person name="Embree M."/>
            <person name="Liu J.K."/>
            <person name="Al-Bassam M.M."/>
            <person name="Zengler K."/>
        </authorList>
    </citation>
    <scope>NUCLEOTIDE SEQUENCE</scope>
</reference>
<feature type="transmembrane region" description="Helical" evidence="7">
    <location>
        <begin position="107"/>
        <end position="126"/>
    </location>
</feature>
<comment type="similarity">
    <text evidence="2">Belongs to the complex I subunit 3 family.</text>
</comment>
<evidence type="ECO:0000256" key="2">
    <source>
        <dbReference type="ARBA" id="ARBA00008472"/>
    </source>
</evidence>
<feature type="transmembrane region" description="Helical" evidence="7">
    <location>
        <begin position="66"/>
        <end position="87"/>
    </location>
</feature>
<dbReference type="GO" id="GO:0008137">
    <property type="term" value="F:NADH dehydrogenase (ubiquinone) activity"/>
    <property type="evidence" value="ECO:0007669"/>
    <property type="project" value="InterPro"/>
</dbReference>
<name>A0A0W8FAP3_9ZZZZ</name>
<feature type="transmembrane region" description="Helical" evidence="7">
    <location>
        <begin position="12"/>
        <end position="36"/>
    </location>
</feature>
<dbReference type="Pfam" id="PF00507">
    <property type="entry name" value="Oxidored_q4"/>
    <property type="match status" value="1"/>
</dbReference>
<sequence length="134" mass="15291">MAGEPMAVVYYIPLIIFLIMGAIVPIAALAAIKIIAPNKPSRQKLSIYEGGLKPIRDAKIQYSVQYYLFAIVFVIFDVEVLFLYPWIYVYANEAMQKFMVFGSMNIAVFEMLLFIIVLLVGLIYAIKKEALRWV</sequence>
<dbReference type="Gene3D" id="1.20.58.1610">
    <property type="entry name" value="NADH:ubiquinone/plastoquinone oxidoreductase, chain 3"/>
    <property type="match status" value="1"/>
</dbReference>
<dbReference type="GO" id="GO:0030964">
    <property type="term" value="C:NADH dehydrogenase complex"/>
    <property type="evidence" value="ECO:0007669"/>
    <property type="project" value="TreeGrafter"/>
</dbReference>
<dbReference type="InterPro" id="IPR000440">
    <property type="entry name" value="NADH_UbQ/plastoQ_OxRdtase_su3"/>
</dbReference>
<accession>A0A0W8FAP3</accession>
<evidence type="ECO:0000256" key="3">
    <source>
        <dbReference type="ARBA" id="ARBA00022448"/>
    </source>
</evidence>
<proteinExistence type="inferred from homology"/>
<evidence type="ECO:0000313" key="8">
    <source>
        <dbReference type="EMBL" id="KUG17854.1"/>
    </source>
</evidence>
<keyword evidence="3" id="KW-0813">Transport</keyword>
<dbReference type="PANTHER" id="PTHR11058:SF9">
    <property type="entry name" value="NADH-UBIQUINONE OXIDOREDUCTASE CHAIN 3"/>
    <property type="match status" value="1"/>
</dbReference>
<dbReference type="AlphaFoldDB" id="A0A0W8FAP3"/>
<keyword evidence="5 7" id="KW-1133">Transmembrane helix</keyword>
<dbReference type="HAMAP" id="MF_01394">
    <property type="entry name" value="NDH1_NuoA"/>
    <property type="match status" value="1"/>
</dbReference>
<dbReference type="InterPro" id="IPR038430">
    <property type="entry name" value="NDAH_ubi_oxred_su3_sf"/>
</dbReference>
<evidence type="ECO:0000256" key="5">
    <source>
        <dbReference type="ARBA" id="ARBA00022989"/>
    </source>
</evidence>
<evidence type="ECO:0000256" key="7">
    <source>
        <dbReference type="SAM" id="Phobius"/>
    </source>
</evidence>
<evidence type="ECO:0000256" key="6">
    <source>
        <dbReference type="ARBA" id="ARBA00023136"/>
    </source>
</evidence>
<comment type="subcellular location">
    <subcellularLocation>
        <location evidence="1">Membrane</location>
        <topology evidence="1">Multi-pass membrane protein</topology>
    </subcellularLocation>
</comment>
<protein>
    <submittedName>
        <fullName evidence="8">Coenzyme f(420)h(2) dehydrogenase (Methanophenazine) subunit fpoa</fullName>
    </submittedName>
</protein>
<dbReference type="InterPro" id="IPR023043">
    <property type="entry name" value="NAD(P)H_OxRDtase_bac/plastid"/>
</dbReference>
<keyword evidence="6 7" id="KW-0472">Membrane</keyword>
<comment type="caution">
    <text evidence="8">The sequence shown here is derived from an EMBL/GenBank/DDBJ whole genome shotgun (WGS) entry which is preliminary data.</text>
</comment>
<gene>
    <name evidence="8" type="ORF">ASZ90_012497</name>
</gene>
<dbReference type="EMBL" id="LNQE01001419">
    <property type="protein sequence ID" value="KUG17854.1"/>
    <property type="molecule type" value="Genomic_DNA"/>
</dbReference>
<dbReference type="GO" id="GO:0016651">
    <property type="term" value="F:oxidoreductase activity, acting on NAD(P)H"/>
    <property type="evidence" value="ECO:0007669"/>
    <property type="project" value="InterPro"/>
</dbReference>
<organism evidence="8">
    <name type="scientific">hydrocarbon metagenome</name>
    <dbReference type="NCBI Taxonomy" id="938273"/>
    <lineage>
        <taxon>unclassified sequences</taxon>
        <taxon>metagenomes</taxon>
        <taxon>ecological metagenomes</taxon>
    </lineage>
</organism>
<evidence type="ECO:0000256" key="1">
    <source>
        <dbReference type="ARBA" id="ARBA00004141"/>
    </source>
</evidence>
<dbReference type="PANTHER" id="PTHR11058">
    <property type="entry name" value="NADH-UBIQUINONE OXIDOREDUCTASE CHAIN 3"/>
    <property type="match status" value="1"/>
</dbReference>
<keyword evidence="4 7" id="KW-0812">Transmembrane</keyword>